<gene>
    <name evidence="8" type="ORF">LOC68_22295</name>
</gene>
<dbReference type="EMBL" id="JAJKFT010000010">
    <property type="protein sequence ID" value="MCC9631132.1"/>
    <property type="molecule type" value="Genomic_DNA"/>
</dbReference>
<dbReference type="Proteomes" id="UP001139103">
    <property type="component" value="Unassembled WGS sequence"/>
</dbReference>
<dbReference type="SUPFAM" id="SSF56112">
    <property type="entry name" value="Protein kinase-like (PK-like)"/>
    <property type="match status" value="1"/>
</dbReference>
<keyword evidence="9" id="KW-1185">Reference proteome</keyword>
<proteinExistence type="predicted"/>
<evidence type="ECO:0000256" key="6">
    <source>
        <dbReference type="ARBA" id="ARBA00022840"/>
    </source>
</evidence>
<dbReference type="Gene3D" id="1.10.510.10">
    <property type="entry name" value="Transferase(Phosphotransferase) domain 1"/>
    <property type="match status" value="1"/>
</dbReference>
<reference evidence="8" key="1">
    <citation type="submission" date="2021-11" db="EMBL/GenBank/DDBJ databases">
        <title>Genome sequence.</title>
        <authorList>
            <person name="Sun Q."/>
        </authorList>
    </citation>
    <scope>NUCLEOTIDE SEQUENCE</scope>
    <source>
        <strain evidence="8">JC732</strain>
    </source>
</reference>
<dbReference type="SMART" id="SM00220">
    <property type="entry name" value="S_TKc"/>
    <property type="match status" value="1"/>
</dbReference>
<comment type="caution">
    <text evidence="8">The sequence shown here is derived from an EMBL/GenBank/DDBJ whole genome shotgun (WGS) entry which is preliminary data.</text>
</comment>
<dbReference type="GO" id="GO:0005524">
    <property type="term" value="F:ATP binding"/>
    <property type="evidence" value="ECO:0007669"/>
    <property type="project" value="UniProtKB-KW"/>
</dbReference>
<dbReference type="AlphaFoldDB" id="A0A9X1MSA2"/>
<dbReference type="CDD" id="cd14014">
    <property type="entry name" value="STKc_PknB_like"/>
    <property type="match status" value="1"/>
</dbReference>
<dbReference type="InterPro" id="IPR008271">
    <property type="entry name" value="Ser/Thr_kinase_AS"/>
</dbReference>
<dbReference type="InterPro" id="IPR000719">
    <property type="entry name" value="Prot_kinase_dom"/>
</dbReference>
<dbReference type="RefSeq" id="WP_230222838.1">
    <property type="nucleotide sequence ID" value="NZ_JAJKFT010000010.1"/>
</dbReference>
<dbReference type="InterPro" id="IPR010496">
    <property type="entry name" value="AL/BT2_dom"/>
</dbReference>
<evidence type="ECO:0000256" key="2">
    <source>
        <dbReference type="ARBA" id="ARBA00022527"/>
    </source>
</evidence>
<keyword evidence="3" id="KW-0808">Transferase</keyword>
<evidence type="ECO:0000256" key="1">
    <source>
        <dbReference type="ARBA" id="ARBA00012513"/>
    </source>
</evidence>
<keyword evidence="6" id="KW-0067">ATP-binding</keyword>
<dbReference type="Gene3D" id="3.80.10.10">
    <property type="entry name" value="Ribonuclease Inhibitor"/>
    <property type="match status" value="1"/>
</dbReference>
<evidence type="ECO:0000259" key="7">
    <source>
        <dbReference type="PROSITE" id="PS50011"/>
    </source>
</evidence>
<dbReference type="FunFam" id="1.10.510.10:FF:000021">
    <property type="entry name" value="Serine/threonine protein kinase"/>
    <property type="match status" value="1"/>
</dbReference>
<keyword evidence="2" id="KW-0723">Serine/threonine-protein kinase</keyword>
<dbReference type="PANTHER" id="PTHR43289:SF6">
    <property type="entry name" value="SERINE_THREONINE-PROTEIN KINASE NEKL-3"/>
    <property type="match status" value="1"/>
</dbReference>
<evidence type="ECO:0000256" key="3">
    <source>
        <dbReference type="ARBA" id="ARBA00022679"/>
    </source>
</evidence>
<dbReference type="InterPro" id="IPR011009">
    <property type="entry name" value="Kinase-like_dom_sf"/>
</dbReference>
<evidence type="ECO:0000256" key="5">
    <source>
        <dbReference type="ARBA" id="ARBA00022777"/>
    </source>
</evidence>
<keyword evidence="4" id="KW-0547">Nucleotide-binding</keyword>
<keyword evidence="5 8" id="KW-0418">Kinase</keyword>
<dbReference type="SUPFAM" id="SSF52047">
    <property type="entry name" value="RNI-like"/>
    <property type="match status" value="1"/>
</dbReference>
<feature type="domain" description="Protein kinase" evidence="7">
    <location>
        <begin position="104"/>
        <end position="361"/>
    </location>
</feature>
<dbReference type="GO" id="GO:0016787">
    <property type="term" value="F:hydrolase activity"/>
    <property type="evidence" value="ECO:0007669"/>
    <property type="project" value="InterPro"/>
</dbReference>
<dbReference type="Pfam" id="PF00069">
    <property type="entry name" value="Pkinase"/>
    <property type="match status" value="1"/>
</dbReference>
<evidence type="ECO:0000313" key="9">
    <source>
        <dbReference type="Proteomes" id="UP001139103"/>
    </source>
</evidence>
<organism evidence="8 9">
    <name type="scientific">Blastopirellula sediminis</name>
    <dbReference type="NCBI Taxonomy" id="2894196"/>
    <lineage>
        <taxon>Bacteria</taxon>
        <taxon>Pseudomonadati</taxon>
        <taxon>Planctomycetota</taxon>
        <taxon>Planctomycetia</taxon>
        <taxon>Pirellulales</taxon>
        <taxon>Pirellulaceae</taxon>
        <taxon>Blastopirellula</taxon>
    </lineage>
</organism>
<dbReference type="EC" id="2.7.11.1" evidence="1"/>
<dbReference type="PROSITE" id="PS50011">
    <property type="entry name" value="PROTEIN_KINASE_DOM"/>
    <property type="match status" value="1"/>
</dbReference>
<dbReference type="Pfam" id="PF06439">
    <property type="entry name" value="3keto-disac_hyd"/>
    <property type="match status" value="1"/>
</dbReference>
<dbReference type="PROSITE" id="PS00108">
    <property type="entry name" value="PROTEIN_KINASE_ST"/>
    <property type="match status" value="1"/>
</dbReference>
<evidence type="ECO:0000256" key="4">
    <source>
        <dbReference type="ARBA" id="ARBA00022741"/>
    </source>
</evidence>
<dbReference type="Gene3D" id="3.30.200.20">
    <property type="entry name" value="Phosphorylase Kinase, domain 1"/>
    <property type="match status" value="1"/>
</dbReference>
<evidence type="ECO:0000313" key="8">
    <source>
        <dbReference type="EMBL" id="MCC9631132.1"/>
    </source>
</evidence>
<dbReference type="GO" id="GO:0004674">
    <property type="term" value="F:protein serine/threonine kinase activity"/>
    <property type="evidence" value="ECO:0007669"/>
    <property type="project" value="UniProtKB-KW"/>
</dbReference>
<dbReference type="Gene3D" id="2.60.120.560">
    <property type="entry name" value="Exo-inulinase, domain 1"/>
    <property type="match status" value="1"/>
</dbReference>
<dbReference type="PANTHER" id="PTHR43289">
    <property type="entry name" value="MITOGEN-ACTIVATED PROTEIN KINASE KINASE KINASE 20-RELATED"/>
    <property type="match status" value="1"/>
</dbReference>
<name>A0A9X1MSA2_9BACT</name>
<protein>
    <recommendedName>
        <fullName evidence="1">non-specific serine/threonine protein kinase</fullName>
        <ecNumber evidence="1">2.7.11.1</ecNumber>
    </recommendedName>
</protein>
<accession>A0A9X1MSA2</accession>
<sequence length="839" mass="92342">MNEQSIFCQALELTDPDQRAEYLDEACGDDVALRRQVESLLEADERSGDFLKVPAMRQFAPAADDSIDCSSPTRCEPGDSPAEINLSFLQPSASPNSLGLLGHYEALQVLGRGGCGIVLKAFDNKLHRVVAIKVIAPELATTSPARKRFLREARAAASLHHENIVSIYSVEDEPIPFLVMEYLDGGTLQDRVDETGPLDVAETLQIGRQIAEGLAVAHSTGLVHRDIKPCNILLDSSSQRIKISDFGLARTADDASITQSGVIAGTPLYMSPEQARGEAVDPRSDLFSLGGVLYLMCSGRPPFRAATTIAVLKRVIEDEPRTIAEIIPDVPAPLTELIAMLHAKDPSDRYQTAAEVAKQLADFERRYAQDGHLLQSRNENKVTLAETGRRDRRTSNRWPLAAAVAIFLVAVIGVGWSEASGTTSLSQTVVRLFTKTGTLVVEIDDPGVAVRIDGKDLVISTPGVQEIRLRPGKYQLQATKDGRPVGQELITITQNGRQTVRVTQEGPLSVPPAQHLLEPMPAFDAGAPVSRKPHFAGEAGGIGDWVMEGDELVQKKPGKAVMLFGSPNWTDYDVTVEARSLYAGPKSEGSALFFRALSDRDNCVLITGSYGGTIMDVTKRVRGEWIRIGMPYGIEHEFRRWYTQKVEVRGDHIRCFVDGKMMFDRHDDSHPRGMIGLGSHNTVTRWRNLKVTAPDGTVLWEGFPDVPTGEYKSQATWNDFQLGSYALSWKGSTIRTLDKTYHHGETPDNPNMQLCEVSIDAPQELLPTDLEPFAVARNLRKLEFRFPEITDATIPFLSQLKQLTELNLEGSGISQAGYEQLKTALPDCKIQWKLLEAKE</sequence>
<dbReference type="InterPro" id="IPR032675">
    <property type="entry name" value="LRR_dom_sf"/>
</dbReference>